<keyword evidence="2" id="KW-1185">Reference proteome</keyword>
<comment type="caution">
    <text evidence="1">The sequence shown here is derived from an EMBL/GenBank/DDBJ whole genome shotgun (WGS) entry which is preliminary data.</text>
</comment>
<organism evidence="1 2">
    <name type="scientific">Ruminiclostridium cellobioparum subsp. termitidis CT1112</name>
    <dbReference type="NCBI Taxonomy" id="1195236"/>
    <lineage>
        <taxon>Bacteria</taxon>
        <taxon>Bacillati</taxon>
        <taxon>Bacillota</taxon>
        <taxon>Clostridia</taxon>
        <taxon>Eubacteriales</taxon>
        <taxon>Oscillospiraceae</taxon>
        <taxon>Ruminiclostridium</taxon>
    </lineage>
</organism>
<protein>
    <submittedName>
        <fullName evidence="1">Uncharacterized protein</fullName>
    </submittedName>
</protein>
<accession>S0FTG8</accession>
<gene>
    <name evidence="1" type="ORF">CTER_1596</name>
</gene>
<dbReference type="AlphaFoldDB" id="S0FTG8"/>
<sequence>MEPPPCLHIYGFAGLRLFRGSCGSRFNPFDLRIVYIIYKFIKYEFNYVNARLIPAGTFTVQNELY</sequence>
<reference evidence="1 2" key="1">
    <citation type="journal article" date="2013" name="Genome Announc.">
        <title>Draft Genome Sequence of the Cellulolytic, Mesophilic, Anaerobic Bacterium Clostridium termitidis Strain CT1112 (DSM 5398).</title>
        <authorList>
            <person name="Lal S."/>
            <person name="Ramachandran U."/>
            <person name="Zhang X."/>
            <person name="Munir R."/>
            <person name="Sparling R."/>
            <person name="Levin D.B."/>
        </authorList>
    </citation>
    <scope>NUCLEOTIDE SEQUENCE [LARGE SCALE GENOMIC DNA]</scope>
    <source>
        <strain evidence="1 2">CT1112</strain>
    </source>
</reference>
<name>S0FTG8_RUMCE</name>
<proteinExistence type="predicted"/>
<dbReference type="STRING" id="1195236.CTER_1596"/>
<dbReference type="Proteomes" id="UP000014155">
    <property type="component" value="Unassembled WGS sequence"/>
</dbReference>
<evidence type="ECO:0000313" key="1">
    <source>
        <dbReference type="EMBL" id="EMS72464.1"/>
    </source>
</evidence>
<evidence type="ECO:0000313" key="2">
    <source>
        <dbReference type="Proteomes" id="UP000014155"/>
    </source>
</evidence>
<dbReference type="EMBL" id="AORV01000027">
    <property type="protein sequence ID" value="EMS72464.1"/>
    <property type="molecule type" value="Genomic_DNA"/>
</dbReference>